<comment type="function">
    <text evidence="6">Presumably involved in the processing and regular turnover of intracellular proteins. Catalyzes the removal of unsubstituted N-terminal amino acids from various peptides.</text>
</comment>
<dbReference type="Pfam" id="PF00883">
    <property type="entry name" value="Peptidase_M17"/>
    <property type="match status" value="1"/>
</dbReference>
<comment type="caution">
    <text evidence="10">The sequence shown here is derived from an EMBL/GenBank/DDBJ whole genome shotgun (WGS) entry which is preliminary data.</text>
</comment>
<name>A0A021VL87_9CELL</name>
<dbReference type="GO" id="GO:0070006">
    <property type="term" value="F:metalloaminopeptidase activity"/>
    <property type="evidence" value="ECO:0007669"/>
    <property type="project" value="InterPro"/>
</dbReference>
<organism evidence="10 11">
    <name type="scientific">Actinotalea ferrariae CF5-4</name>
    <dbReference type="NCBI Taxonomy" id="948458"/>
    <lineage>
        <taxon>Bacteria</taxon>
        <taxon>Bacillati</taxon>
        <taxon>Actinomycetota</taxon>
        <taxon>Actinomycetes</taxon>
        <taxon>Micrococcales</taxon>
        <taxon>Cellulomonadaceae</taxon>
        <taxon>Actinotalea</taxon>
    </lineage>
</organism>
<evidence type="ECO:0000313" key="11">
    <source>
        <dbReference type="Proteomes" id="UP000019753"/>
    </source>
</evidence>
<evidence type="ECO:0000313" key="10">
    <source>
        <dbReference type="EMBL" id="EYR61984.1"/>
    </source>
</evidence>
<dbReference type="PROSITE" id="PS00631">
    <property type="entry name" value="CYTOSOL_AP"/>
    <property type="match status" value="1"/>
</dbReference>
<evidence type="ECO:0000256" key="7">
    <source>
        <dbReference type="ARBA" id="ARBA00050021"/>
    </source>
</evidence>
<dbReference type="PANTHER" id="PTHR11963:SF20">
    <property type="entry name" value="PEPTIDASE B"/>
    <property type="match status" value="1"/>
</dbReference>
<dbReference type="Proteomes" id="UP000019753">
    <property type="component" value="Unassembled WGS sequence"/>
</dbReference>
<evidence type="ECO:0000256" key="8">
    <source>
        <dbReference type="ARBA" id="ARBA00050061"/>
    </source>
</evidence>
<dbReference type="SUPFAM" id="SSF53187">
    <property type="entry name" value="Zn-dependent exopeptidases"/>
    <property type="match status" value="1"/>
</dbReference>
<evidence type="ECO:0000256" key="2">
    <source>
        <dbReference type="ARBA" id="ARBA00022438"/>
    </source>
</evidence>
<keyword evidence="2 10" id="KW-0031">Aminopeptidase</keyword>
<dbReference type="GO" id="GO:0030145">
    <property type="term" value="F:manganese ion binding"/>
    <property type="evidence" value="ECO:0007669"/>
    <property type="project" value="InterPro"/>
</dbReference>
<feature type="domain" description="Cytosol aminopeptidase" evidence="9">
    <location>
        <begin position="172"/>
        <end position="179"/>
    </location>
</feature>
<keyword evidence="3" id="KW-0645">Protease</keyword>
<evidence type="ECO:0000256" key="4">
    <source>
        <dbReference type="ARBA" id="ARBA00022801"/>
    </source>
</evidence>
<proteinExistence type="inferred from homology"/>
<evidence type="ECO:0000256" key="3">
    <source>
        <dbReference type="ARBA" id="ARBA00022670"/>
    </source>
</evidence>
<dbReference type="InterPro" id="IPR011356">
    <property type="entry name" value="Leucine_aapep/pepB"/>
</dbReference>
<accession>A0A021VL87</accession>
<dbReference type="PRINTS" id="PR00481">
    <property type="entry name" value="LAMNOPPTDASE"/>
</dbReference>
<keyword evidence="4" id="KW-0378">Hydrolase</keyword>
<sequence length="327" mass="33889">ARASWVARALSAVPSSVKSPAWLAERAVELGRAAGLAVEVLGPAELERRGFGGVLAVGRGSAYEPRLVVVRYEPATAPSSGVPPRHVVVVGKGITYDTGGLSIKPREAMVPMKTDMTGAAVALATVLGAAEAVVDHRVTAVLPLAENAVGAASWRPGDVVTLFGGTTVEVANTDAEGRMVLADGLAYADAELDPDVLVDVATLTGAATLGLGRGHGALYTHDDALARAFEEAGSAAGEPLWRMPLVADYRVALRSDVADVRHVPGDHWVGAGSITAALFLERFAGSRRWVHLDIAGPARSTSAKDDVPEGATGFGARVLLEWLTRRG</sequence>
<gene>
    <name evidence="10" type="ORF">N866_12970</name>
</gene>
<dbReference type="PANTHER" id="PTHR11963">
    <property type="entry name" value="LEUCINE AMINOPEPTIDASE-RELATED"/>
    <property type="match status" value="1"/>
</dbReference>
<dbReference type="Gene3D" id="3.40.630.10">
    <property type="entry name" value="Zn peptidases"/>
    <property type="match status" value="1"/>
</dbReference>
<evidence type="ECO:0000256" key="1">
    <source>
        <dbReference type="ARBA" id="ARBA00009528"/>
    </source>
</evidence>
<protein>
    <recommendedName>
        <fullName evidence="7">Probable cytosol aminopeptidase</fullName>
    </recommendedName>
    <alternativeName>
        <fullName evidence="8">Leucine aminopeptidase</fullName>
    </alternativeName>
    <alternativeName>
        <fullName evidence="5">Leucyl aminopeptidase</fullName>
    </alternativeName>
</protein>
<dbReference type="CDD" id="cd00433">
    <property type="entry name" value="Peptidase_M17"/>
    <property type="match status" value="1"/>
</dbReference>
<dbReference type="RefSeq" id="WP_034229196.1">
    <property type="nucleotide sequence ID" value="NZ_AXCW01000373.1"/>
</dbReference>
<dbReference type="InterPro" id="IPR000819">
    <property type="entry name" value="Peptidase_M17_C"/>
</dbReference>
<dbReference type="AlphaFoldDB" id="A0A021VL87"/>
<comment type="similarity">
    <text evidence="1">Belongs to the peptidase M17 family.</text>
</comment>
<dbReference type="GO" id="GO:0005737">
    <property type="term" value="C:cytoplasm"/>
    <property type="evidence" value="ECO:0007669"/>
    <property type="project" value="InterPro"/>
</dbReference>
<evidence type="ECO:0000259" key="9">
    <source>
        <dbReference type="PROSITE" id="PS00631"/>
    </source>
</evidence>
<evidence type="ECO:0000256" key="5">
    <source>
        <dbReference type="ARBA" id="ARBA00033172"/>
    </source>
</evidence>
<dbReference type="EMBL" id="AXCW01000373">
    <property type="protein sequence ID" value="EYR61984.1"/>
    <property type="molecule type" value="Genomic_DNA"/>
</dbReference>
<reference evidence="10 11" key="1">
    <citation type="submission" date="2014-01" db="EMBL/GenBank/DDBJ databases">
        <title>Actinotalea ferrariae CF5-4.</title>
        <authorList>
            <person name="Chen F."/>
            <person name="Li Y."/>
            <person name="Wang G."/>
        </authorList>
    </citation>
    <scope>NUCLEOTIDE SEQUENCE [LARGE SCALE GENOMIC DNA]</scope>
    <source>
        <strain evidence="10 11">CF5-4</strain>
    </source>
</reference>
<keyword evidence="11" id="KW-1185">Reference proteome</keyword>
<feature type="non-terminal residue" evidence="10">
    <location>
        <position position="1"/>
    </location>
</feature>
<dbReference type="GO" id="GO:0006508">
    <property type="term" value="P:proteolysis"/>
    <property type="evidence" value="ECO:0007669"/>
    <property type="project" value="UniProtKB-KW"/>
</dbReference>
<evidence type="ECO:0000256" key="6">
    <source>
        <dbReference type="ARBA" id="ARBA00049972"/>
    </source>
</evidence>